<comment type="subcellular location">
    <subcellularLocation>
        <location evidence="6">Cytoplasm</location>
    </subcellularLocation>
</comment>
<dbReference type="EMBL" id="JACQAY010000072">
    <property type="protein sequence ID" value="MBI3539142.1"/>
    <property type="molecule type" value="Genomic_DNA"/>
</dbReference>
<comment type="function">
    <text evidence="6">Ligates lysine onto the cytidine present at position 34 of the AUA codon-specific tRNA(Ile) that contains the anticodon CAU, in an ATP-dependent manner. Cytidine is converted to lysidine, thus changing the amino acid specificity of the tRNA from methionine to isoleucine.</text>
</comment>
<keyword evidence="6" id="KW-0963">Cytoplasm</keyword>
<evidence type="ECO:0000256" key="3">
    <source>
        <dbReference type="ARBA" id="ARBA00022741"/>
    </source>
</evidence>
<feature type="binding site" evidence="6">
    <location>
        <begin position="29"/>
        <end position="34"/>
    </location>
    <ligand>
        <name>ATP</name>
        <dbReference type="ChEBI" id="CHEBI:30616"/>
    </ligand>
</feature>
<dbReference type="Pfam" id="PF01171">
    <property type="entry name" value="ATP_bind_3"/>
    <property type="match status" value="1"/>
</dbReference>
<dbReference type="Proteomes" id="UP000807850">
    <property type="component" value="Unassembled WGS sequence"/>
</dbReference>
<gene>
    <name evidence="6 8" type="primary">tilS</name>
    <name evidence="8" type="ORF">HY076_02590</name>
</gene>
<accession>A0A9D6L3K3</accession>
<dbReference type="CDD" id="cd01992">
    <property type="entry name" value="TilS_N"/>
    <property type="match status" value="1"/>
</dbReference>
<keyword evidence="3 6" id="KW-0547">Nucleotide-binding</keyword>
<dbReference type="GO" id="GO:0005737">
    <property type="term" value="C:cytoplasm"/>
    <property type="evidence" value="ECO:0007669"/>
    <property type="project" value="UniProtKB-SubCell"/>
</dbReference>
<dbReference type="HAMAP" id="MF_01161">
    <property type="entry name" value="tRNA_Ile_lys_synt"/>
    <property type="match status" value="1"/>
</dbReference>
<dbReference type="InterPro" id="IPR014729">
    <property type="entry name" value="Rossmann-like_a/b/a_fold"/>
</dbReference>
<dbReference type="PANTHER" id="PTHR43033">
    <property type="entry name" value="TRNA(ILE)-LYSIDINE SYNTHASE-RELATED"/>
    <property type="match status" value="1"/>
</dbReference>
<comment type="catalytic activity">
    <reaction evidence="5 6">
        <text>cytidine(34) in tRNA(Ile2) + L-lysine + ATP = lysidine(34) in tRNA(Ile2) + AMP + diphosphate + H(+)</text>
        <dbReference type="Rhea" id="RHEA:43744"/>
        <dbReference type="Rhea" id="RHEA-COMP:10625"/>
        <dbReference type="Rhea" id="RHEA-COMP:10670"/>
        <dbReference type="ChEBI" id="CHEBI:15378"/>
        <dbReference type="ChEBI" id="CHEBI:30616"/>
        <dbReference type="ChEBI" id="CHEBI:32551"/>
        <dbReference type="ChEBI" id="CHEBI:33019"/>
        <dbReference type="ChEBI" id="CHEBI:82748"/>
        <dbReference type="ChEBI" id="CHEBI:83665"/>
        <dbReference type="ChEBI" id="CHEBI:456215"/>
        <dbReference type="EC" id="6.3.4.19"/>
    </reaction>
</comment>
<comment type="caution">
    <text evidence="8">The sequence shown here is derived from an EMBL/GenBank/DDBJ whole genome shotgun (WGS) entry which is preliminary data.</text>
</comment>
<dbReference type="InterPro" id="IPR012795">
    <property type="entry name" value="tRNA_Ile_lys_synt_N"/>
</dbReference>
<keyword evidence="2 6" id="KW-0819">tRNA processing</keyword>
<keyword evidence="1 6" id="KW-0436">Ligase</keyword>
<dbReference type="NCBIfam" id="TIGR02432">
    <property type="entry name" value="lysidine_TilS_N"/>
    <property type="match status" value="1"/>
</dbReference>
<dbReference type="EC" id="6.3.4.19" evidence="6"/>
<comment type="domain">
    <text evidence="6">The N-terminal region contains the highly conserved SGGXDS motif, predicted to be a P-loop motif involved in ATP binding.</text>
</comment>
<evidence type="ECO:0000313" key="9">
    <source>
        <dbReference type="Proteomes" id="UP000807850"/>
    </source>
</evidence>
<dbReference type="AlphaFoldDB" id="A0A9D6L3K3"/>
<evidence type="ECO:0000259" key="7">
    <source>
        <dbReference type="Pfam" id="PF01171"/>
    </source>
</evidence>
<organism evidence="8 9">
    <name type="scientific">Eiseniibacteriota bacterium</name>
    <dbReference type="NCBI Taxonomy" id="2212470"/>
    <lineage>
        <taxon>Bacteria</taxon>
        <taxon>Candidatus Eiseniibacteriota</taxon>
    </lineage>
</organism>
<dbReference type="SUPFAM" id="SSF52402">
    <property type="entry name" value="Adenine nucleotide alpha hydrolases-like"/>
    <property type="match status" value="1"/>
</dbReference>
<evidence type="ECO:0000313" key="8">
    <source>
        <dbReference type="EMBL" id="MBI3539142.1"/>
    </source>
</evidence>
<dbReference type="InterPro" id="IPR012094">
    <property type="entry name" value="tRNA_Ile_lys_synt"/>
</dbReference>
<evidence type="ECO:0000256" key="1">
    <source>
        <dbReference type="ARBA" id="ARBA00022598"/>
    </source>
</evidence>
<dbReference type="GO" id="GO:0005524">
    <property type="term" value="F:ATP binding"/>
    <property type="evidence" value="ECO:0007669"/>
    <property type="project" value="UniProtKB-UniRule"/>
</dbReference>
<dbReference type="Gene3D" id="3.40.50.620">
    <property type="entry name" value="HUPs"/>
    <property type="match status" value="1"/>
</dbReference>
<feature type="domain" description="tRNA(Ile)-lysidine/2-thiocytidine synthase N-terminal" evidence="7">
    <location>
        <begin position="24"/>
        <end position="203"/>
    </location>
</feature>
<sequence length="363" mass="39143">MRRLEPILRRALGGPCQVPRGATIVVAVSGGADSTALLLGLDALAHEFGYGLRAAHLHHGLRGDDADRDLAAVRALCERVGVPLHAARWDCRARMKRRGLSGQAGLRVLRRGFLAGIARRARAAAVATAHTADDQLETVLLRLARGTGLAGLGGMSARHGAWIRPLLLATRAEIEADLRSAGVAWREDRSNDDPRYSRSRVRRDVIPALLAAVGARGACGRAAVARAGLARRAAATSRDVRGAARLIGRIADRILMRDARIHNSEIRLETHRLASYARSIRRTVLRKSWQRLGGRVGLTSRHLDALESLLCARRGGGTIALPAGCAAERRGATLVLGRTRAIGARTPFTQQRTVPLWAPTEHR</sequence>
<dbReference type="InterPro" id="IPR011063">
    <property type="entry name" value="TilS/TtcA_N"/>
</dbReference>
<evidence type="ECO:0000256" key="5">
    <source>
        <dbReference type="ARBA" id="ARBA00048539"/>
    </source>
</evidence>
<dbReference type="GO" id="GO:0032267">
    <property type="term" value="F:tRNA(Ile)-lysidine synthase activity"/>
    <property type="evidence" value="ECO:0007669"/>
    <property type="project" value="UniProtKB-EC"/>
</dbReference>
<protein>
    <recommendedName>
        <fullName evidence="6">tRNA(Ile)-lysidine synthase</fullName>
        <ecNumber evidence="6">6.3.4.19</ecNumber>
    </recommendedName>
    <alternativeName>
        <fullName evidence="6">tRNA(Ile)-2-lysyl-cytidine synthase</fullName>
    </alternativeName>
    <alternativeName>
        <fullName evidence="6">tRNA(Ile)-lysidine synthetase</fullName>
    </alternativeName>
</protein>
<keyword evidence="4 6" id="KW-0067">ATP-binding</keyword>
<dbReference type="GO" id="GO:0006400">
    <property type="term" value="P:tRNA modification"/>
    <property type="evidence" value="ECO:0007669"/>
    <property type="project" value="UniProtKB-UniRule"/>
</dbReference>
<evidence type="ECO:0000256" key="4">
    <source>
        <dbReference type="ARBA" id="ARBA00022840"/>
    </source>
</evidence>
<evidence type="ECO:0000256" key="2">
    <source>
        <dbReference type="ARBA" id="ARBA00022694"/>
    </source>
</evidence>
<name>A0A9D6L3K3_UNCEI</name>
<dbReference type="PANTHER" id="PTHR43033:SF1">
    <property type="entry name" value="TRNA(ILE)-LYSIDINE SYNTHASE-RELATED"/>
    <property type="match status" value="1"/>
</dbReference>
<proteinExistence type="inferred from homology"/>
<comment type="similarity">
    <text evidence="6">Belongs to the tRNA(Ile)-lysidine synthase family.</text>
</comment>
<evidence type="ECO:0000256" key="6">
    <source>
        <dbReference type="HAMAP-Rule" id="MF_01161"/>
    </source>
</evidence>
<reference evidence="8" key="1">
    <citation type="submission" date="2020-07" db="EMBL/GenBank/DDBJ databases">
        <title>Huge and variable diversity of episymbiotic CPR bacteria and DPANN archaea in groundwater ecosystems.</title>
        <authorList>
            <person name="He C.Y."/>
            <person name="Keren R."/>
            <person name="Whittaker M."/>
            <person name="Farag I.F."/>
            <person name="Doudna J."/>
            <person name="Cate J.H.D."/>
            <person name="Banfield J.F."/>
        </authorList>
    </citation>
    <scope>NUCLEOTIDE SEQUENCE</scope>
    <source>
        <strain evidence="8">NC_groundwater_928_Pr1_S-0.2um_72_17</strain>
    </source>
</reference>